<reference evidence="4 5" key="1">
    <citation type="journal article" date="2014" name="PLoS Genet.">
        <title>The Genome of Spironucleus salmonicida Highlights a Fish Pathogen Adapted to Fluctuating Environments.</title>
        <authorList>
            <person name="Xu F."/>
            <person name="Jerlstrom-Hultqvist J."/>
            <person name="Einarsson E."/>
            <person name="Astvaldsson A."/>
            <person name="Svard S.G."/>
            <person name="Andersson J.O."/>
        </authorList>
    </citation>
    <scope>NUCLEOTIDE SEQUENCE</scope>
    <source>
        <strain evidence="5">ATCC 50377</strain>
    </source>
</reference>
<organism evidence="4">
    <name type="scientific">Spironucleus salmonicida</name>
    <dbReference type="NCBI Taxonomy" id="348837"/>
    <lineage>
        <taxon>Eukaryota</taxon>
        <taxon>Metamonada</taxon>
        <taxon>Diplomonadida</taxon>
        <taxon>Hexamitidae</taxon>
        <taxon>Hexamitinae</taxon>
        <taxon>Spironucleus</taxon>
    </lineage>
</organism>
<gene>
    <name evidence="4" type="ORF">SS50377_12159</name>
    <name evidence="5" type="ORF">SS50377_26373</name>
</gene>
<feature type="disulfide bond" evidence="1">
    <location>
        <begin position="41"/>
        <end position="50"/>
    </location>
</feature>
<feature type="domain" description="EGF-like" evidence="3">
    <location>
        <begin position="283"/>
        <end position="320"/>
    </location>
</feature>
<dbReference type="InterPro" id="IPR002049">
    <property type="entry name" value="LE_dom"/>
</dbReference>
<name>V6LT57_9EUKA</name>
<feature type="transmembrane region" description="Helical" evidence="2">
    <location>
        <begin position="542"/>
        <end position="565"/>
    </location>
</feature>
<keyword evidence="2" id="KW-1133">Transmembrane helix</keyword>
<dbReference type="PRINTS" id="PR00011">
    <property type="entry name" value="EGFLAMININ"/>
</dbReference>
<dbReference type="OrthoDB" id="283575at2759"/>
<dbReference type="EMBL" id="KI546035">
    <property type="protein sequence ID" value="EST47760.1"/>
    <property type="molecule type" value="Genomic_DNA"/>
</dbReference>
<evidence type="ECO:0000313" key="5">
    <source>
        <dbReference type="EMBL" id="KAH0572164.1"/>
    </source>
</evidence>
<evidence type="ECO:0000313" key="4">
    <source>
        <dbReference type="EMBL" id="EST47760.1"/>
    </source>
</evidence>
<keyword evidence="1" id="KW-0245">EGF-like domain</keyword>
<dbReference type="PROSITE" id="PS50026">
    <property type="entry name" value="EGF_3"/>
    <property type="match status" value="3"/>
</dbReference>
<comment type="caution">
    <text evidence="1">Lacks conserved residue(s) required for the propagation of feature annotation.</text>
</comment>
<reference evidence="5" key="2">
    <citation type="submission" date="2020-12" db="EMBL/GenBank/DDBJ databases">
        <title>New Spironucleus salmonicida genome in near-complete chromosomes.</title>
        <authorList>
            <person name="Xu F."/>
            <person name="Kurt Z."/>
            <person name="Jimenez-Gonzalez A."/>
            <person name="Astvaldsson A."/>
            <person name="Andersson J.O."/>
            <person name="Svard S.G."/>
        </authorList>
    </citation>
    <scope>NUCLEOTIDE SEQUENCE</scope>
    <source>
        <strain evidence="5">ATCC 50377</strain>
    </source>
</reference>
<sequence length="606" mass="65385">MTCPSGQTSIEGKCYADECLIGNIICSSHGECQNDSQSCRCAVNFTGLKCNECSAGLIPVNNNTECVNQNCVINDTICSGNGICGGVNKNICRCNTGFTEYYCQCATGTRLIPNSQQCAVDLCKSNKGECYGRSNCILNVQAQEFVCNGCGIYTKNDPRQACRECITGAAFVNPQSDRICVDTACIIGGIECNNKGKCNSEGKCTCEGNFDPTSVCTTCITDFTLHNGKCIHNICKTGDTECNNRGNCDYTTFECRCVPGFSGSSCELCADGLVFANNNTECVSPDCVRGDKICSDNGYCGESSGYKCQCENGTSGKVCQCKEGYSELYYNDFNCGLDLCKSPIGSCYHRGTCIIEGVQLVCGDCGDYIYNDPRKGCYECKSGSTYYGHIDNRDCRPEKCITGDSLCSGHGTCLNTGICKCIDQHSDPNTGCSNCLPAFQLINNNCVHQNCVYNGTECDRNGTCDGEQCVCQTNLLDDRKKCSACKSENALINELCTICKAGYEIVHGQCIDVNCPKGEVFNPSILGCEPIEQNQKGNSTGLIVGIVVMVLIVLGLAAFGIYFYFKKRSQIPRRNSIVMPSREVGMPQIKGNSSAGLINETQLYAK</sequence>
<keyword evidence="2" id="KW-0472">Membrane</keyword>
<feature type="domain" description="EGF-like" evidence="3">
    <location>
        <begin position="15"/>
        <end position="51"/>
    </location>
</feature>
<keyword evidence="2" id="KW-0812">Transmembrane</keyword>
<feature type="domain" description="EGF-like" evidence="3">
    <location>
        <begin position="231"/>
        <end position="267"/>
    </location>
</feature>
<dbReference type="AlphaFoldDB" id="V6LT57"/>
<dbReference type="InterPro" id="IPR000742">
    <property type="entry name" value="EGF"/>
</dbReference>
<keyword evidence="6" id="KW-1185">Reference proteome</keyword>
<dbReference type="PROSITE" id="PS00022">
    <property type="entry name" value="EGF_1"/>
    <property type="match status" value="3"/>
</dbReference>
<feature type="disulfide bond" evidence="1">
    <location>
        <begin position="310"/>
        <end position="319"/>
    </location>
</feature>
<dbReference type="SMART" id="SM00180">
    <property type="entry name" value="EGF_Lam"/>
    <property type="match status" value="2"/>
</dbReference>
<dbReference type="Proteomes" id="UP000018208">
    <property type="component" value="Unassembled WGS sequence"/>
</dbReference>
<keyword evidence="1" id="KW-1015">Disulfide bond</keyword>
<evidence type="ECO:0000259" key="3">
    <source>
        <dbReference type="PROSITE" id="PS50026"/>
    </source>
</evidence>
<dbReference type="EMBL" id="AUWU02000006">
    <property type="protein sequence ID" value="KAH0572164.1"/>
    <property type="molecule type" value="Genomic_DNA"/>
</dbReference>
<dbReference type="VEuPathDB" id="GiardiaDB:SS50377_26373"/>
<accession>V6LT57</accession>
<feature type="disulfide bond" evidence="1">
    <location>
        <begin position="257"/>
        <end position="266"/>
    </location>
</feature>
<evidence type="ECO:0000256" key="1">
    <source>
        <dbReference type="PROSITE-ProRule" id="PRU00076"/>
    </source>
</evidence>
<evidence type="ECO:0000313" key="6">
    <source>
        <dbReference type="Proteomes" id="UP000018208"/>
    </source>
</evidence>
<proteinExistence type="predicted"/>
<protein>
    <submittedName>
        <fullName evidence="4 5">Tenascin</fullName>
    </submittedName>
</protein>
<dbReference type="SMART" id="SM00181">
    <property type="entry name" value="EGF"/>
    <property type="match status" value="6"/>
</dbReference>
<dbReference type="Pfam" id="PF00053">
    <property type="entry name" value="EGF_laminin"/>
    <property type="match status" value="2"/>
</dbReference>
<evidence type="ECO:0000256" key="2">
    <source>
        <dbReference type="SAM" id="Phobius"/>
    </source>
</evidence>